<protein>
    <submittedName>
        <fullName evidence="1">Uncharacterized protein</fullName>
    </submittedName>
</protein>
<reference evidence="1" key="1">
    <citation type="submission" date="2022-11" db="EMBL/GenBank/DDBJ databases">
        <title>Genome Sequence of Boeremia exigua.</title>
        <authorList>
            <person name="Buettner E."/>
        </authorList>
    </citation>
    <scope>NUCLEOTIDE SEQUENCE</scope>
    <source>
        <strain evidence="1">CU02</strain>
    </source>
</reference>
<dbReference type="Proteomes" id="UP001153331">
    <property type="component" value="Unassembled WGS sequence"/>
</dbReference>
<dbReference type="EMBL" id="JAPHNI010000209">
    <property type="protein sequence ID" value="KAJ8114169.1"/>
    <property type="molecule type" value="Genomic_DNA"/>
</dbReference>
<accession>A0ACC2IG41</accession>
<keyword evidence="2" id="KW-1185">Reference proteome</keyword>
<proteinExistence type="predicted"/>
<gene>
    <name evidence="1" type="ORF">OPT61_g3892</name>
</gene>
<evidence type="ECO:0000313" key="1">
    <source>
        <dbReference type="EMBL" id="KAJ8114169.1"/>
    </source>
</evidence>
<sequence>MPDQLPQHFAVEFVAKASSQELARQLRNDIELINKEQPCSWVALYAPSSTTNEATEIAQYLTPSPDFSKRIKLMLYESFVTRITQRLNDDGIYATNSKMDTTSGKLQTDRETCYQPSSQQIHATLGLLSTLISRAVIDSSSPLDKTMSLLRKMAAEEEGPLTSDSADSRTPVKPKVSIPSPRNVTRKRLCYICRMLLEVPHPSQPAMCIPCGSFNLASSQISTPSHLTLPATFTALVTGARINLGYHTTLRLLRCGARVLATTRYPRDAVVRYAQEGDYHLWKHRLRIVGADFRCAADVFALVRNARRCLQGWAGAETLHLLINNAAQTLTDSVSKEKRAIERETALHEEVRALEIMPLDDYRPQVRGGGLLMALGGVDGERGQLENGNVDVSAEPAATSEQTV</sequence>
<evidence type="ECO:0000313" key="2">
    <source>
        <dbReference type="Proteomes" id="UP001153331"/>
    </source>
</evidence>
<name>A0ACC2IG41_9PLEO</name>
<comment type="caution">
    <text evidence="1">The sequence shown here is derived from an EMBL/GenBank/DDBJ whole genome shotgun (WGS) entry which is preliminary data.</text>
</comment>
<organism evidence="1 2">
    <name type="scientific">Boeremia exigua</name>
    <dbReference type="NCBI Taxonomy" id="749465"/>
    <lineage>
        <taxon>Eukaryota</taxon>
        <taxon>Fungi</taxon>
        <taxon>Dikarya</taxon>
        <taxon>Ascomycota</taxon>
        <taxon>Pezizomycotina</taxon>
        <taxon>Dothideomycetes</taxon>
        <taxon>Pleosporomycetidae</taxon>
        <taxon>Pleosporales</taxon>
        <taxon>Pleosporineae</taxon>
        <taxon>Didymellaceae</taxon>
        <taxon>Boeremia</taxon>
    </lineage>
</organism>